<name>A0A285HDX1_9FIRM</name>
<evidence type="ECO:0000313" key="1">
    <source>
        <dbReference type="EMBL" id="SNY33036.1"/>
    </source>
</evidence>
<proteinExistence type="predicted"/>
<gene>
    <name evidence="1" type="ORF">SAMN06265827_116107</name>
</gene>
<protein>
    <submittedName>
        <fullName evidence="1">Class IIb bacteriocin, lactobin A/cerein 7B family</fullName>
    </submittedName>
</protein>
<accession>A0A285HDX1</accession>
<reference evidence="2" key="1">
    <citation type="submission" date="2017-09" db="EMBL/GenBank/DDBJ databases">
        <authorList>
            <person name="Varghese N."/>
            <person name="Submissions S."/>
        </authorList>
    </citation>
    <scope>NUCLEOTIDE SEQUENCE [LARGE SCALE GENOMIC DNA]</scope>
    <source>
        <strain evidence="2">MSL47</strain>
    </source>
</reference>
<organism evidence="1 2">
    <name type="scientific">Orenia metallireducens</name>
    <dbReference type="NCBI Taxonomy" id="1413210"/>
    <lineage>
        <taxon>Bacteria</taxon>
        <taxon>Bacillati</taxon>
        <taxon>Bacillota</taxon>
        <taxon>Clostridia</taxon>
        <taxon>Halanaerobiales</taxon>
        <taxon>Halobacteroidaceae</taxon>
        <taxon>Orenia</taxon>
    </lineage>
</organism>
<keyword evidence="2" id="KW-1185">Reference proteome</keyword>
<sequence>MKELNEQELMMVDGGSMPGYPFSGFSYWRILGTLTNLGMKQYNKMKYGDDIA</sequence>
<dbReference type="AlphaFoldDB" id="A0A285HDX1"/>
<dbReference type="RefSeq" id="WP_172431916.1">
    <property type="nucleotide sequence ID" value="NZ_OBDZ01000016.1"/>
</dbReference>
<dbReference type="EMBL" id="OBDZ01000016">
    <property type="protein sequence ID" value="SNY33036.1"/>
    <property type="molecule type" value="Genomic_DNA"/>
</dbReference>
<dbReference type="Proteomes" id="UP000219573">
    <property type="component" value="Unassembled WGS sequence"/>
</dbReference>
<evidence type="ECO:0000313" key="2">
    <source>
        <dbReference type="Proteomes" id="UP000219573"/>
    </source>
</evidence>